<evidence type="ECO:0000256" key="1">
    <source>
        <dbReference type="ARBA" id="ARBA00023002"/>
    </source>
</evidence>
<dbReference type="Pfam" id="PF13510">
    <property type="entry name" value="Fer2_4"/>
    <property type="match status" value="1"/>
</dbReference>
<dbReference type="RefSeq" id="WP_106607420.1">
    <property type="nucleotide sequence ID" value="NZ_PYGJ01000002.1"/>
</dbReference>
<sequence length="104" mass="11310">MKPVSRFEELESGAPRVPVRFGGQEYQLAEGSNLAAALMAAGVDAFRQTSHRGVGRAPFCMMGACFDCLVLVNGETRQACLMEVETGLDVQPARRMREGPYASR</sequence>
<evidence type="ECO:0000313" key="3">
    <source>
        <dbReference type="Proteomes" id="UP000240418"/>
    </source>
</evidence>
<evidence type="ECO:0000313" key="2">
    <source>
        <dbReference type="EMBL" id="PSL21233.1"/>
    </source>
</evidence>
<dbReference type="GO" id="GO:0016491">
    <property type="term" value="F:oxidoreductase activity"/>
    <property type="evidence" value="ECO:0007669"/>
    <property type="project" value="UniProtKB-KW"/>
</dbReference>
<reference evidence="2 3" key="1">
    <citation type="submission" date="2018-03" db="EMBL/GenBank/DDBJ databases">
        <title>Genomic Encyclopedia of Archaeal and Bacterial Type Strains, Phase II (KMG-II): from individual species to whole genera.</title>
        <authorList>
            <person name="Goeker M."/>
        </authorList>
    </citation>
    <scope>NUCLEOTIDE SEQUENCE [LARGE SCALE GENOMIC DNA]</scope>
    <source>
        <strain evidence="2 3">DSM 100673</strain>
    </source>
</reference>
<accession>A0A2P8FHM7</accession>
<dbReference type="Gene3D" id="3.10.20.440">
    <property type="entry name" value="2Fe-2S iron-sulphur cluster binding domain, sarcosine oxidase, alpha subunit, N-terminal domain"/>
    <property type="match status" value="1"/>
</dbReference>
<dbReference type="Proteomes" id="UP000240418">
    <property type="component" value="Unassembled WGS sequence"/>
</dbReference>
<keyword evidence="3" id="KW-1185">Reference proteome</keyword>
<gene>
    <name evidence="2" type="ORF">CLV88_102353</name>
</gene>
<keyword evidence="1" id="KW-0560">Oxidoreductase</keyword>
<proteinExistence type="predicted"/>
<dbReference type="EMBL" id="PYGJ01000002">
    <property type="protein sequence ID" value="PSL21233.1"/>
    <property type="molecule type" value="Genomic_DNA"/>
</dbReference>
<comment type="caution">
    <text evidence="2">The sequence shown here is derived from an EMBL/GenBank/DDBJ whole genome shotgun (WGS) entry which is preliminary data.</text>
</comment>
<dbReference type="SUPFAM" id="SSF54292">
    <property type="entry name" value="2Fe-2S ferredoxin-like"/>
    <property type="match status" value="1"/>
</dbReference>
<dbReference type="OrthoDB" id="573392at2"/>
<organism evidence="2 3">
    <name type="scientific">Shimia abyssi</name>
    <dbReference type="NCBI Taxonomy" id="1662395"/>
    <lineage>
        <taxon>Bacteria</taxon>
        <taxon>Pseudomonadati</taxon>
        <taxon>Pseudomonadota</taxon>
        <taxon>Alphaproteobacteria</taxon>
        <taxon>Rhodobacterales</taxon>
        <taxon>Roseobacteraceae</taxon>
    </lineage>
</organism>
<dbReference type="InterPro" id="IPR042204">
    <property type="entry name" value="2Fe-2S-bd_N"/>
</dbReference>
<dbReference type="InterPro" id="IPR036010">
    <property type="entry name" value="2Fe-2S_ferredoxin-like_sf"/>
</dbReference>
<dbReference type="AlphaFoldDB" id="A0A2P8FHM7"/>
<protein>
    <submittedName>
        <fullName evidence="2">2Fe-2S iron-sulfur cluster protein</fullName>
    </submittedName>
</protein>
<dbReference type="GO" id="GO:0051536">
    <property type="term" value="F:iron-sulfur cluster binding"/>
    <property type="evidence" value="ECO:0007669"/>
    <property type="project" value="InterPro"/>
</dbReference>
<name>A0A2P8FHM7_9RHOB</name>